<organism evidence="1 2">
    <name type="scientific">BD1-7 clade bacterium</name>
    <dbReference type="NCBI Taxonomy" id="2029982"/>
    <lineage>
        <taxon>Bacteria</taxon>
        <taxon>Pseudomonadati</taxon>
        <taxon>Pseudomonadota</taxon>
        <taxon>Gammaproteobacteria</taxon>
        <taxon>Cellvibrionales</taxon>
        <taxon>Spongiibacteraceae</taxon>
        <taxon>BD1-7 clade</taxon>
    </lineage>
</organism>
<sequence>MTAPLPVISVCVLAQKTIPATYGLSDIDEQCDINHVMAGAIKHQAEHALSLNAGMGGLQTAIHLTRADPAAHARY</sequence>
<dbReference type="SUPFAM" id="SSF53901">
    <property type="entry name" value="Thiolase-like"/>
    <property type="match status" value="1"/>
</dbReference>
<dbReference type="AlphaFoldDB" id="A0A5S9MXR6"/>
<keyword evidence="2" id="KW-1185">Reference proteome</keyword>
<reference evidence="1 2" key="1">
    <citation type="submission" date="2019-11" db="EMBL/GenBank/DDBJ databases">
        <authorList>
            <person name="Holert J."/>
        </authorList>
    </citation>
    <scope>NUCLEOTIDE SEQUENCE [LARGE SCALE GENOMIC DNA]</scope>
    <source>
        <strain evidence="1">SB11_3</strain>
    </source>
</reference>
<dbReference type="Proteomes" id="UP000441399">
    <property type="component" value="Unassembled WGS sequence"/>
</dbReference>
<proteinExistence type="predicted"/>
<protein>
    <submittedName>
        <fullName evidence="1">Uncharacterized protein</fullName>
    </submittedName>
</protein>
<name>A0A5S9MXR6_9GAMM</name>
<dbReference type="OrthoDB" id="2523650at2"/>
<accession>A0A5S9MXR6</accession>
<dbReference type="GO" id="GO:0016746">
    <property type="term" value="F:acyltransferase activity"/>
    <property type="evidence" value="ECO:0007669"/>
    <property type="project" value="InterPro"/>
</dbReference>
<dbReference type="InterPro" id="IPR016039">
    <property type="entry name" value="Thiolase-like"/>
</dbReference>
<dbReference type="EMBL" id="CACSIO010000001">
    <property type="protein sequence ID" value="CAA0081956.1"/>
    <property type="molecule type" value="Genomic_DNA"/>
</dbReference>
<evidence type="ECO:0000313" key="2">
    <source>
        <dbReference type="Proteomes" id="UP000441399"/>
    </source>
</evidence>
<evidence type="ECO:0000313" key="1">
    <source>
        <dbReference type="EMBL" id="CAA0081956.1"/>
    </source>
</evidence>
<gene>
    <name evidence="1" type="ORF">OPDIPICF_00362</name>
</gene>